<accession>A0A0R1ZIW3</accession>
<evidence type="ECO:0000256" key="1">
    <source>
        <dbReference type="ARBA" id="ARBA00005564"/>
    </source>
</evidence>
<gene>
    <name evidence="2" type="ORF">FC64_GL000873</name>
</gene>
<dbReference type="SUPFAM" id="SSF51004">
    <property type="entry name" value="C-terminal (heme d1) domain of cytochrome cd1-nitrite reductase"/>
    <property type="match status" value="1"/>
</dbReference>
<dbReference type="InterPro" id="IPR050282">
    <property type="entry name" value="Cycloisomerase_2"/>
</dbReference>
<dbReference type="Proteomes" id="UP000051291">
    <property type="component" value="Unassembled WGS sequence"/>
</dbReference>
<sequence length="340" mass="37872">MKQQIYFGTYTKQTSRGIYQAQLDCDAGRLSQPRPIITVGNPTYLRLTDRNSLLAVAVEGSLGGITNYNLADQSFDLLDDQLTPGSSPCYIGYDQSRQFVFAAYYHRGTVEIYHLNDDLTLTLTDQIIHHGNGPRPEQDDAHVHFADLTPDGRLAVVDLGNDTLTTYTINSTGKATEDACLNFEAGFGPRHLVFADQNTAYLAAELSSQIAVLQYAPDDGHFEIRQILSTIPDDFTVHNGAAAIRITNDHRFVYVSNRGHDSLAIYQINSDHTLELIDWTSTEGSFPRDFALDKTNRFLVVVNQNTNNATLFKRDSKNGKLDCIQQNIPLPEGVCVCFKK</sequence>
<dbReference type="Pfam" id="PF10282">
    <property type="entry name" value="Lactonase"/>
    <property type="match status" value="1"/>
</dbReference>
<comment type="caution">
    <text evidence="2">The sequence shown here is derived from an EMBL/GenBank/DDBJ whole genome shotgun (WGS) entry which is preliminary data.</text>
</comment>
<dbReference type="Gene3D" id="2.130.10.10">
    <property type="entry name" value="YVTN repeat-like/Quinoprotein amine dehydrogenase"/>
    <property type="match status" value="1"/>
</dbReference>
<dbReference type="GO" id="GO:0005829">
    <property type="term" value="C:cytosol"/>
    <property type="evidence" value="ECO:0007669"/>
    <property type="project" value="TreeGrafter"/>
</dbReference>
<dbReference type="PANTHER" id="PTHR30344:SF1">
    <property type="entry name" value="6-PHOSPHOGLUCONOLACTONASE"/>
    <property type="match status" value="1"/>
</dbReference>
<evidence type="ECO:0000313" key="3">
    <source>
        <dbReference type="Proteomes" id="UP000051291"/>
    </source>
</evidence>
<dbReference type="RefSeq" id="WP_057906745.1">
    <property type="nucleotide sequence ID" value="NZ_AYYZ01000029.1"/>
</dbReference>
<dbReference type="InterPro" id="IPR011048">
    <property type="entry name" value="Haem_d1_sf"/>
</dbReference>
<dbReference type="PATRIC" id="fig|1423820.4.peg.895"/>
<dbReference type="AlphaFoldDB" id="A0A0R1ZIW3"/>
<keyword evidence="3" id="KW-1185">Reference proteome</keyword>
<proteinExistence type="inferred from homology"/>
<name>A0A0R1ZIW3_9LACO</name>
<dbReference type="GO" id="GO:0017057">
    <property type="term" value="F:6-phosphogluconolactonase activity"/>
    <property type="evidence" value="ECO:0007669"/>
    <property type="project" value="TreeGrafter"/>
</dbReference>
<dbReference type="EMBL" id="AYYZ01000029">
    <property type="protein sequence ID" value="KRM51686.1"/>
    <property type="molecule type" value="Genomic_DNA"/>
</dbReference>
<protein>
    <submittedName>
        <fullName evidence="2">Carboxy-cis,cis-muconate cyclase</fullName>
    </submittedName>
</protein>
<dbReference type="InterPro" id="IPR019405">
    <property type="entry name" value="Lactonase_7-beta_prop"/>
</dbReference>
<dbReference type="InterPro" id="IPR015943">
    <property type="entry name" value="WD40/YVTN_repeat-like_dom_sf"/>
</dbReference>
<dbReference type="PANTHER" id="PTHR30344">
    <property type="entry name" value="6-PHOSPHOGLUCONOLACTONASE-RELATED"/>
    <property type="match status" value="1"/>
</dbReference>
<organism evidence="2 3">
    <name type="scientific">Ligilactobacillus araffinosus DSM 20653</name>
    <dbReference type="NCBI Taxonomy" id="1423820"/>
    <lineage>
        <taxon>Bacteria</taxon>
        <taxon>Bacillati</taxon>
        <taxon>Bacillota</taxon>
        <taxon>Bacilli</taxon>
        <taxon>Lactobacillales</taxon>
        <taxon>Lactobacillaceae</taxon>
        <taxon>Ligilactobacillus</taxon>
    </lineage>
</organism>
<dbReference type="STRING" id="1423820.FC64_GL000873"/>
<comment type="similarity">
    <text evidence="1">Belongs to the cycloisomerase 2 family.</text>
</comment>
<reference evidence="2 3" key="1">
    <citation type="journal article" date="2015" name="Genome Announc.">
        <title>Expanding the biotechnology potential of lactobacilli through comparative genomics of 213 strains and associated genera.</title>
        <authorList>
            <person name="Sun Z."/>
            <person name="Harris H.M."/>
            <person name="McCann A."/>
            <person name="Guo C."/>
            <person name="Argimon S."/>
            <person name="Zhang W."/>
            <person name="Yang X."/>
            <person name="Jeffery I.B."/>
            <person name="Cooney J.C."/>
            <person name="Kagawa T.F."/>
            <person name="Liu W."/>
            <person name="Song Y."/>
            <person name="Salvetti E."/>
            <person name="Wrobel A."/>
            <person name="Rasinkangas P."/>
            <person name="Parkhill J."/>
            <person name="Rea M.C."/>
            <person name="O'Sullivan O."/>
            <person name="Ritari J."/>
            <person name="Douillard F.P."/>
            <person name="Paul Ross R."/>
            <person name="Yang R."/>
            <person name="Briner A.E."/>
            <person name="Felis G.E."/>
            <person name="de Vos W.M."/>
            <person name="Barrangou R."/>
            <person name="Klaenhammer T.R."/>
            <person name="Caufield P.W."/>
            <person name="Cui Y."/>
            <person name="Zhang H."/>
            <person name="O'Toole P.W."/>
        </authorList>
    </citation>
    <scope>NUCLEOTIDE SEQUENCE [LARGE SCALE GENOMIC DNA]</scope>
    <source>
        <strain evidence="2 3">DSM 20653</strain>
    </source>
</reference>
<evidence type="ECO:0000313" key="2">
    <source>
        <dbReference type="EMBL" id="KRM51686.1"/>
    </source>
</evidence>